<evidence type="ECO:0000259" key="1">
    <source>
        <dbReference type="Pfam" id="PF01208"/>
    </source>
</evidence>
<protein>
    <submittedName>
        <fullName evidence="2">Uroporphyrinogen decarboxylase family protein</fullName>
    </submittedName>
</protein>
<organism evidence="2 3">
    <name type="scientific">Blautia hominis</name>
    <dbReference type="NCBI Taxonomy" id="2025493"/>
    <lineage>
        <taxon>Bacteria</taxon>
        <taxon>Bacillati</taxon>
        <taxon>Bacillota</taxon>
        <taxon>Clostridia</taxon>
        <taxon>Lachnospirales</taxon>
        <taxon>Lachnospiraceae</taxon>
        <taxon>Blautia</taxon>
    </lineage>
</organism>
<dbReference type="PANTHER" id="PTHR47099:SF1">
    <property type="entry name" value="METHYLCOBAMIDE:COM METHYLTRANSFERASE MTBA"/>
    <property type="match status" value="1"/>
</dbReference>
<sequence length="332" mass="38352">MLTKRENFLETIQGGRPDRFVNQYEAFRILYNPVMMHNPMPNPGDLDVVNDWGVVNSWPAGTPGPFPVHKPETIVIKDIKHWRDDVHAPNTKYSDAEWEPFVKQAEEVDRKEYFATPFAAPGLFEQCHHLGEIQNTLINFYEEPEYMHELIDYLTEFELSLAEEICTHLKPDALFHHDDWGSQTSTFLSPEMFEEFYLPSYKKIYGLYRSMGVDVIVHHSDSYAATLVPYMIEMGVDVWQGVMCSNHIPDLIAEYGGKISFMGGIDSAKVDYEGWTREVIAREVRRACDENGRLYFIPNTSQGLPMSTFSGVYETVTKEINKYSKIVFDQYP</sequence>
<dbReference type="Proteomes" id="UP001600943">
    <property type="component" value="Unassembled WGS sequence"/>
</dbReference>
<reference evidence="2 3" key="1">
    <citation type="submission" date="2024-04" db="EMBL/GenBank/DDBJ databases">
        <title>Defined microbial consortia suppress multidrug-resistant proinflammatory Enterobacteriaceae via ecological control.</title>
        <authorList>
            <person name="Furuichi M."/>
            <person name="Kawaguchi T."/>
            <person name="Pust M."/>
            <person name="Yasuma K."/>
            <person name="Plichta D."/>
            <person name="Hasegawa N."/>
            <person name="Ohya T."/>
            <person name="Bhattarai S."/>
            <person name="Sasajima S."/>
            <person name="Aoto Y."/>
            <person name="Tuganbaev T."/>
            <person name="Yaginuma M."/>
            <person name="Ueda M."/>
            <person name="Okahashi N."/>
            <person name="Amafuji K."/>
            <person name="Kiridooshi Y."/>
            <person name="Sugita K."/>
            <person name="Strazar M."/>
            <person name="Skelly A."/>
            <person name="Suda W."/>
            <person name="Hattori M."/>
            <person name="Nakamoto N."/>
            <person name="Caballero S."/>
            <person name="Norman J."/>
            <person name="Olle B."/>
            <person name="Tanoue T."/>
            <person name="Arita M."/>
            <person name="Bucci V."/>
            <person name="Atarashi K."/>
            <person name="Xavier R."/>
            <person name="Honda K."/>
        </authorList>
    </citation>
    <scope>NUCLEOTIDE SEQUENCE [LARGE SCALE GENOMIC DNA]</scope>
    <source>
        <strain evidence="3">k04-0078-D8-1</strain>
    </source>
</reference>
<dbReference type="InterPro" id="IPR038071">
    <property type="entry name" value="UROD/MetE-like_sf"/>
</dbReference>
<dbReference type="InterPro" id="IPR052024">
    <property type="entry name" value="Methanogen_methyltrans"/>
</dbReference>
<accession>A0ABQ0B8R7</accession>
<evidence type="ECO:0000313" key="2">
    <source>
        <dbReference type="EMBL" id="GAA6407849.1"/>
    </source>
</evidence>
<proteinExistence type="predicted"/>
<name>A0ABQ0B8R7_9FIRM</name>
<evidence type="ECO:0000313" key="3">
    <source>
        <dbReference type="Proteomes" id="UP001600943"/>
    </source>
</evidence>
<dbReference type="RefSeq" id="WP_390404973.1">
    <property type="nucleotide sequence ID" value="NZ_BAABYW010000001.1"/>
</dbReference>
<keyword evidence="3" id="KW-1185">Reference proteome</keyword>
<feature type="domain" description="Uroporphyrinogen decarboxylase (URO-D)" evidence="1">
    <location>
        <begin position="133"/>
        <end position="319"/>
    </location>
</feature>
<comment type="caution">
    <text evidence="2">The sequence shown here is derived from an EMBL/GenBank/DDBJ whole genome shotgun (WGS) entry which is preliminary data.</text>
</comment>
<dbReference type="InterPro" id="IPR000257">
    <property type="entry name" value="Uroporphyrinogen_deCOase"/>
</dbReference>
<dbReference type="CDD" id="cd03309">
    <property type="entry name" value="CmuC_like"/>
    <property type="match status" value="1"/>
</dbReference>
<gene>
    <name evidence="2" type="ORF">K040078D81_19660</name>
</gene>
<dbReference type="PANTHER" id="PTHR47099">
    <property type="entry name" value="METHYLCOBAMIDE:COM METHYLTRANSFERASE MTBA"/>
    <property type="match status" value="1"/>
</dbReference>
<dbReference type="Pfam" id="PF01208">
    <property type="entry name" value="URO-D"/>
    <property type="match status" value="1"/>
</dbReference>
<dbReference type="SUPFAM" id="SSF51726">
    <property type="entry name" value="UROD/MetE-like"/>
    <property type="match status" value="1"/>
</dbReference>
<dbReference type="EMBL" id="BAABYW010000001">
    <property type="protein sequence ID" value="GAA6407849.1"/>
    <property type="molecule type" value="Genomic_DNA"/>
</dbReference>
<dbReference type="Gene3D" id="3.20.20.210">
    <property type="match status" value="1"/>
</dbReference>